<dbReference type="PROSITE" id="PS51098">
    <property type="entry name" value="PTS_EIIB_TYPE_1"/>
    <property type="match status" value="1"/>
</dbReference>
<dbReference type="Gene3D" id="3.30.1360.60">
    <property type="entry name" value="Glucose permease domain IIB"/>
    <property type="match status" value="1"/>
</dbReference>
<dbReference type="InterPro" id="IPR013013">
    <property type="entry name" value="PTS_EIIC_1"/>
</dbReference>
<name>A0ABZ0QFI2_9VIBR</name>
<dbReference type="InterPro" id="IPR001996">
    <property type="entry name" value="PTS_IIB_1"/>
</dbReference>
<evidence type="ECO:0000256" key="12">
    <source>
        <dbReference type="SAM" id="Phobius"/>
    </source>
</evidence>
<dbReference type="RefSeq" id="WP_261895306.1">
    <property type="nucleotide sequence ID" value="NZ_AP024895.1"/>
</dbReference>
<dbReference type="PROSITE" id="PS51103">
    <property type="entry name" value="PTS_EIIC_TYPE_1"/>
    <property type="match status" value="1"/>
</dbReference>
<evidence type="ECO:0000256" key="6">
    <source>
        <dbReference type="ARBA" id="ARBA00022683"/>
    </source>
</evidence>
<dbReference type="InterPro" id="IPR018113">
    <property type="entry name" value="PTrfase_EIIB_Cys"/>
</dbReference>
<keyword evidence="2" id="KW-0813">Transport</keyword>
<evidence type="ECO:0000259" key="14">
    <source>
        <dbReference type="PROSITE" id="PS51098"/>
    </source>
</evidence>
<dbReference type="Pfam" id="PF00367">
    <property type="entry name" value="PTS_EIIB"/>
    <property type="match status" value="1"/>
</dbReference>
<keyword evidence="7 12" id="KW-0812">Transmembrane</keyword>
<reference evidence="16 17" key="1">
    <citation type="submission" date="2023-11" db="EMBL/GenBank/DDBJ databases">
        <title>Plant-associative lifestyle of Vibrio porteresiae and its evolutionary dynamics.</title>
        <authorList>
            <person name="Rameshkumar N."/>
            <person name="Kirti K."/>
        </authorList>
    </citation>
    <scope>NUCLEOTIDE SEQUENCE [LARGE SCALE GENOMIC DNA]</scope>
    <source>
        <strain evidence="16 17">MSSRF30</strain>
    </source>
</reference>
<dbReference type="InterPro" id="IPR001127">
    <property type="entry name" value="PTS_EIIA_1_perm"/>
</dbReference>
<dbReference type="Gene3D" id="2.70.70.10">
    <property type="entry name" value="Glucose Permease (Domain IIA)"/>
    <property type="match status" value="1"/>
</dbReference>
<feature type="transmembrane region" description="Helical" evidence="12">
    <location>
        <begin position="349"/>
        <end position="368"/>
    </location>
</feature>
<dbReference type="GO" id="GO:0016740">
    <property type="term" value="F:transferase activity"/>
    <property type="evidence" value="ECO:0007669"/>
    <property type="project" value="UniProtKB-KW"/>
</dbReference>
<evidence type="ECO:0000313" key="17">
    <source>
        <dbReference type="Proteomes" id="UP001304071"/>
    </source>
</evidence>
<dbReference type="Proteomes" id="UP001304071">
    <property type="component" value="Chromosome 1"/>
</dbReference>
<evidence type="ECO:0000259" key="15">
    <source>
        <dbReference type="PROSITE" id="PS51103"/>
    </source>
</evidence>
<feature type="transmembrane region" description="Helical" evidence="12">
    <location>
        <begin position="234"/>
        <end position="258"/>
    </location>
</feature>
<proteinExistence type="predicted"/>
<dbReference type="SUPFAM" id="SSF51261">
    <property type="entry name" value="Duplicated hybrid motif"/>
    <property type="match status" value="1"/>
</dbReference>
<dbReference type="Pfam" id="PF02378">
    <property type="entry name" value="PTS_EIIC"/>
    <property type="match status" value="1"/>
</dbReference>
<keyword evidence="4" id="KW-0762">Sugar transport</keyword>
<keyword evidence="3" id="KW-1003">Cell membrane</keyword>
<dbReference type="PANTHER" id="PTHR30175">
    <property type="entry name" value="PHOSPHOTRANSFERASE SYSTEM TRANSPORT PROTEIN"/>
    <property type="match status" value="1"/>
</dbReference>
<dbReference type="InterPro" id="IPR011297">
    <property type="entry name" value="PTS_IIABC_b_glu"/>
</dbReference>
<protein>
    <submittedName>
        <fullName evidence="16">Beta-glucoside-specific PTS transporter subunit IIABC</fullName>
        <ecNumber evidence="16">2.7.1.-</ecNumber>
    </submittedName>
</protein>
<evidence type="ECO:0000256" key="4">
    <source>
        <dbReference type="ARBA" id="ARBA00022597"/>
    </source>
</evidence>
<comment type="subcellular location">
    <subcellularLocation>
        <location evidence="1">Cell membrane</location>
        <topology evidence="1">Multi-pass membrane protein</topology>
    </subcellularLocation>
</comment>
<evidence type="ECO:0000256" key="2">
    <source>
        <dbReference type="ARBA" id="ARBA00022448"/>
    </source>
</evidence>
<keyword evidence="6" id="KW-0598">Phosphotransferase system</keyword>
<dbReference type="PROSITE" id="PS51093">
    <property type="entry name" value="PTS_EIIA_TYPE_1"/>
    <property type="match status" value="1"/>
</dbReference>
<accession>A0ABZ0QFI2</accession>
<dbReference type="PROSITE" id="PS00371">
    <property type="entry name" value="PTS_EIIA_TYPE_1_HIS"/>
    <property type="match status" value="1"/>
</dbReference>
<dbReference type="NCBIfam" id="TIGR01995">
    <property type="entry name" value="PTS-II-ABC-beta"/>
    <property type="match status" value="1"/>
</dbReference>
<sequence length="628" mass="67209">MNYKNTAEKILQCVGGKNNIAHLTHCSTRVRLTLMDDDVVDYEALQHVDGVIGVRRNVQCQIIIGNEVIEVFDALKALVGEREDAPASAKAPKHWGAFILDFVISIFQPLVPAIAGGGVLKSLLLLCAVLGVMDKQSQTYQLLDLIGSAPLYFLPILVAITTAMKLNANVLVAASCVGALLLPNMAKLLAQGVSLADFPVQNIAYASQVFPAILCVLFYALMEKWITKYSPKAIRIFFVPMVAMAITVPVTLLLLGPLGFHAGQLMATVILYLFAHLGFVATALLAAILPFMIATGMHKALIPYAVASMTQIGKELLYLPASLAHNIAQSGASFAVALKTKDSGLRSTAISAGISAFFGITEPAIYGVTLVRKRVLYSVMIGGAVGGTFIGLCAIEAFALVGPGIASITMFTSPENSMNLIYALIAIPVSFFTAFVSVLLIWHEEATDSEVKDHQQQADLAKEQTVQPIASSANKAYPFESPVVGQVIALEDVNDTVFASKLVGDGIAVIPSEGILYAPIGGEIISVYETGHAISMMADNGAELLFHIGIDTVQLEGDYFTALVKAGDRVEAGDELIQFDLDNIVAAGYDPTVMAVIANYEDFQIEPIAEQEAKVQRHQTIFMLEELA</sequence>
<dbReference type="SUPFAM" id="SSF55604">
    <property type="entry name" value="Glucose permease domain IIB"/>
    <property type="match status" value="1"/>
</dbReference>
<evidence type="ECO:0000256" key="9">
    <source>
        <dbReference type="ARBA" id="ARBA00022989"/>
    </source>
</evidence>
<evidence type="ECO:0000313" key="16">
    <source>
        <dbReference type="EMBL" id="WPC74942.1"/>
    </source>
</evidence>
<dbReference type="NCBIfam" id="TIGR00830">
    <property type="entry name" value="PTBA"/>
    <property type="match status" value="1"/>
</dbReference>
<organism evidence="16 17">
    <name type="scientific">Vibrio porteresiae DSM 19223</name>
    <dbReference type="NCBI Taxonomy" id="1123496"/>
    <lineage>
        <taxon>Bacteria</taxon>
        <taxon>Pseudomonadati</taxon>
        <taxon>Pseudomonadota</taxon>
        <taxon>Gammaproteobacteria</taxon>
        <taxon>Vibrionales</taxon>
        <taxon>Vibrionaceae</taxon>
        <taxon>Vibrio</taxon>
    </lineage>
</organism>
<dbReference type="InterPro" id="IPR011055">
    <property type="entry name" value="Dup_hybrid_motif"/>
</dbReference>
<evidence type="ECO:0000256" key="10">
    <source>
        <dbReference type="ARBA" id="ARBA00023136"/>
    </source>
</evidence>
<dbReference type="InterPro" id="IPR003352">
    <property type="entry name" value="PTS_EIIC"/>
</dbReference>
<evidence type="ECO:0000256" key="8">
    <source>
        <dbReference type="ARBA" id="ARBA00022777"/>
    </source>
</evidence>
<feature type="transmembrane region" description="Helical" evidence="12">
    <location>
        <begin position="375"/>
        <end position="400"/>
    </location>
</feature>
<dbReference type="Pfam" id="PF00358">
    <property type="entry name" value="PTS_EIIA_1"/>
    <property type="match status" value="1"/>
</dbReference>
<keyword evidence="5 16" id="KW-0808">Transferase</keyword>
<keyword evidence="17" id="KW-1185">Reference proteome</keyword>
<keyword evidence="10 12" id="KW-0472">Membrane</keyword>
<keyword evidence="8" id="KW-0418">Kinase</keyword>
<dbReference type="EMBL" id="CP138203">
    <property type="protein sequence ID" value="WPC74942.1"/>
    <property type="molecule type" value="Genomic_DNA"/>
</dbReference>
<dbReference type="CDD" id="cd00212">
    <property type="entry name" value="PTS_IIB_glc"/>
    <property type="match status" value="1"/>
</dbReference>
<feature type="transmembrane region" description="Helical" evidence="12">
    <location>
        <begin position="202"/>
        <end position="222"/>
    </location>
</feature>
<feature type="transmembrane region" description="Helical" evidence="12">
    <location>
        <begin position="270"/>
        <end position="295"/>
    </location>
</feature>
<feature type="transmembrane region" description="Helical" evidence="12">
    <location>
        <begin position="145"/>
        <end position="163"/>
    </location>
</feature>
<evidence type="ECO:0000259" key="13">
    <source>
        <dbReference type="PROSITE" id="PS51093"/>
    </source>
</evidence>
<keyword evidence="9 12" id="KW-1133">Transmembrane helix</keyword>
<evidence type="ECO:0000256" key="3">
    <source>
        <dbReference type="ARBA" id="ARBA00022475"/>
    </source>
</evidence>
<dbReference type="PROSITE" id="PS01035">
    <property type="entry name" value="PTS_EIIB_TYPE_1_CYS"/>
    <property type="match status" value="1"/>
</dbReference>
<gene>
    <name evidence="16" type="ORF">R8Z52_07020</name>
</gene>
<feature type="domain" description="PTS EIIA type-1" evidence="13">
    <location>
        <begin position="495"/>
        <end position="599"/>
    </location>
</feature>
<dbReference type="InterPro" id="IPR036878">
    <property type="entry name" value="Glu_permease_IIB"/>
</dbReference>
<feature type="domain" description="PTS EIIB type-1" evidence="14">
    <location>
        <begin position="4"/>
        <end position="85"/>
    </location>
</feature>
<feature type="domain" description="PTS EIIC type-1" evidence="15">
    <location>
        <begin position="101"/>
        <end position="453"/>
    </location>
</feature>
<dbReference type="PANTHER" id="PTHR30175:SF1">
    <property type="entry name" value="PTS SYSTEM ARBUTIN-, CELLOBIOSE-, AND SALICIN-SPECIFIC EIIBC COMPONENT-RELATED"/>
    <property type="match status" value="1"/>
</dbReference>
<feature type="transmembrane region" description="Helical" evidence="12">
    <location>
        <begin position="420"/>
        <end position="442"/>
    </location>
</feature>
<feature type="transmembrane region" description="Helical" evidence="12">
    <location>
        <begin position="316"/>
        <end position="337"/>
    </location>
</feature>
<dbReference type="InterPro" id="IPR050558">
    <property type="entry name" value="PTS_Sugar-Specific_Components"/>
</dbReference>
<feature type="transmembrane region" description="Helical" evidence="12">
    <location>
        <begin position="170"/>
        <end position="190"/>
    </location>
</feature>
<evidence type="ECO:0000256" key="7">
    <source>
        <dbReference type="ARBA" id="ARBA00022692"/>
    </source>
</evidence>
<evidence type="ECO:0000256" key="5">
    <source>
        <dbReference type="ARBA" id="ARBA00022679"/>
    </source>
</evidence>
<dbReference type="EC" id="2.7.1.-" evidence="16"/>
<evidence type="ECO:0000256" key="1">
    <source>
        <dbReference type="ARBA" id="ARBA00004651"/>
    </source>
</evidence>
<evidence type="ECO:0000256" key="11">
    <source>
        <dbReference type="PROSITE-ProRule" id="PRU00421"/>
    </source>
</evidence>
<feature type="active site" description="Phosphocysteine intermediate; for EIIB activity" evidence="11">
    <location>
        <position position="26"/>
    </location>
</feature>